<gene>
    <name evidence="1" type="ORF">SAMN02982990_03549</name>
</gene>
<dbReference type="AlphaFoldDB" id="A0A1G5RA40"/>
<reference evidence="2" key="1">
    <citation type="submission" date="2016-10" db="EMBL/GenBank/DDBJ databases">
        <authorList>
            <person name="Varghese N."/>
            <person name="Submissions S."/>
        </authorList>
    </citation>
    <scope>NUCLEOTIDE SEQUENCE [LARGE SCALE GENOMIC DNA]</scope>
    <source>
        <strain evidence="2">ATCC 29999</strain>
    </source>
</reference>
<accession>A0A1G5RA40</accession>
<protein>
    <submittedName>
        <fullName evidence="1">Uncharacterized protein</fullName>
    </submittedName>
</protein>
<name>A0A1G5RA40_PHOLU</name>
<proteinExistence type="predicted"/>
<dbReference type="EMBL" id="FMWJ01000020">
    <property type="protein sequence ID" value="SCZ70640.1"/>
    <property type="molecule type" value="Genomic_DNA"/>
</dbReference>
<organism evidence="1 2">
    <name type="scientific">Photorhabdus luminescens</name>
    <name type="common">Xenorhabdus luminescens</name>
    <dbReference type="NCBI Taxonomy" id="29488"/>
    <lineage>
        <taxon>Bacteria</taxon>
        <taxon>Pseudomonadati</taxon>
        <taxon>Pseudomonadota</taxon>
        <taxon>Gammaproteobacteria</taxon>
        <taxon>Enterobacterales</taxon>
        <taxon>Morganellaceae</taxon>
        <taxon>Photorhabdus</taxon>
    </lineage>
</organism>
<keyword evidence="2" id="KW-1185">Reference proteome</keyword>
<evidence type="ECO:0000313" key="1">
    <source>
        <dbReference type="EMBL" id="SCZ70640.1"/>
    </source>
</evidence>
<sequence>MSAGFYIIRGTSINLMWDVTGFEMGTVSIEGLHPHWTFAQQYYQKTAGKTSLSLKR</sequence>
<evidence type="ECO:0000313" key="2">
    <source>
        <dbReference type="Proteomes" id="UP000183223"/>
    </source>
</evidence>
<dbReference type="Proteomes" id="UP000183223">
    <property type="component" value="Unassembled WGS sequence"/>
</dbReference>